<proteinExistence type="predicted"/>
<sequence>MLSEHEASAEHRVLERPGLCEPCQHKAACLSTDTIISTSTALTVTQSGTTVISVTSTVLTTSIATSLTTSIETQTAEASTSVEASTTTTLTTYTFQRTSTSTVTVLIPTCTSFYVQVLGGASNGKYLVYQSDKKAITFTGTKESGSKFSLSGSTLSETTYGVLRTDYLQNPSQVYVGIEPEPEPALEEDWLANRATDFRPLTCRIRSVPGASAGAGPGRMYCDPDMFQTCSDENPILRSSNIVKPGCGYLSLFAVC</sequence>
<gene>
    <name evidence="1" type="ORF">Slin15195_G066820</name>
</gene>
<dbReference type="EMBL" id="CP099422">
    <property type="protein sequence ID" value="USW53363.1"/>
    <property type="molecule type" value="Genomic_DNA"/>
</dbReference>
<evidence type="ECO:0000313" key="1">
    <source>
        <dbReference type="EMBL" id="USW53363.1"/>
    </source>
</evidence>
<organism evidence="1 2">
    <name type="scientific">Septoria linicola</name>
    <dbReference type="NCBI Taxonomy" id="215465"/>
    <lineage>
        <taxon>Eukaryota</taxon>
        <taxon>Fungi</taxon>
        <taxon>Dikarya</taxon>
        <taxon>Ascomycota</taxon>
        <taxon>Pezizomycotina</taxon>
        <taxon>Dothideomycetes</taxon>
        <taxon>Dothideomycetidae</taxon>
        <taxon>Mycosphaerellales</taxon>
        <taxon>Mycosphaerellaceae</taxon>
        <taxon>Septoria</taxon>
    </lineage>
</organism>
<dbReference type="AlphaFoldDB" id="A0A9Q9AUC7"/>
<keyword evidence="2" id="KW-1185">Reference proteome</keyword>
<name>A0A9Q9AUC7_9PEZI</name>
<accession>A0A9Q9AUC7</accession>
<dbReference type="Proteomes" id="UP001056384">
    <property type="component" value="Chromosome 5"/>
</dbReference>
<evidence type="ECO:0000313" key="2">
    <source>
        <dbReference type="Proteomes" id="UP001056384"/>
    </source>
</evidence>
<reference evidence="1" key="1">
    <citation type="submission" date="2022-06" db="EMBL/GenBank/DDBJ databases">
        <title>Complete genome sequences of two strains of the flax pathogen Septoria linicola.</title>
        <authorList>
            <person name="Lapalu N."/>
            <person name="Simon A."/>
            <person name="Demenou B."/>
            <person name="Paumier D."/>
            <person name="Guillot M.-P."/>
            <person name="Gout L."/>
            <person name="Valade R."/>
        </authorList>
    </citation>
    <scope>NUCLEOTIDE SEQUENCE</scope>
    <source>
        <strain evidence="1">SE15195</strain>
    </source>
</reference>
<protein>
    <submittedName>
        <fullName evidence="1">Uncharacterized protein</fullName>
    </submittedName>
</protein>